<proteinExistence type="predicted"/>
<reference evidence="2 3" key="1">
    <citation type="journal article" date="2018" name="IMA Fungus">
        <title>IMA Genome-F 9: Draft genome sequence of Annulohypoxylon stygium, Aspergillus mulundensis, Berkeleyomyces basicola (syn. Thielaviopsis basicola), Ceratocystis smalleyi, two Cercospora beticola strains, Coleophoma cylindrospora, Fusarium fracticaudum, Phialophora cf. hyalina, and Morchella septimelata.</title>
        <authorList>
            <person name="Wingfield B.D."/>
            <person name="Bills G.F."/>
            <person name="Dong Y."/>
            <person name="Huang W."/>
            <person name="Nel W.J."/>
            <person name="Swalarsk-Parry B.S."/>
            <person name="Vaghefi N."/>
            <person name="Wilken P.M."/>
            <person name="An Z."/>
            <person name="de Beer Z.W."/>
            <person name="De Vos L."/>
            <person name="Chen L."/>
            <person name="Duong T.A."/>
            <person name="Gao Y."/>
            <person name="Hammerbacher A."/>
            <person name="Kikkert J.R."/>
            <person name="Li Y."/>
            <person name="Li H."/>
            <person name="Li K."/>
            <person name="Li Q."/>
            <person name="Liu X."/>
            <person name="Ma X."/>
            <person name="Naidoo K."/>
            <person name="Pethybridge S.J."/>
            <person name="Sun J."/>
            <person name="Steenkamp E.T."/>
            <person name="van der Nest M.A."/>
            <person name="van Wyk S."/>
            <person name="Wingfield M.J."/>
            <person name="Xiong C."/>
            <person name="Yue Q."/>
            <person name="Zhang X."/>
        </authorList>
    </citation>
    <scope>NUCLEOTIDE SEQUENCE [LARGE SCALE GENOMIC DNA]</scope>
    <source>
        <strain evidence="2 3">BP5796</strain>
    </source>
</reference>
<dbReference type="InterPro" id="IPR053144">
    <property type="entry name" value="Acetyltransferase_Butenolide"/>
</dbReference>
<dbReference type="PROSITE" id="PS51186">
    <property type="entry name" value="GNAT"/>
    <property type="match status" value="1"/>
</dbReference>
<dbReference type="Proteomes" id="UP000256328">
    <property type="component" value="Unassembled WGS sequence"/>
</dbReference>
<dbReference type="CDD" id="cd04301">
    <property type="entry name" value="NAT_SF"/>
    <property type="match status" value="1"/>
</dbReference>
<dbReference type="PANTHER" id="PTHR43233">
    <property type="entry name" value="FAMILY N-ACETYLTRANSFERASE, PUTATIVE (AFU_ORTHOLOGUE AFUA_6G03350)-RELATED"/>
    <property type="match status" value="1"/>
</dbReference>
<dbReference type="SUPFAM" id="SSF55729">
    <property type="entry name" value="Acyl-CoA N-acyltransferases (Nat)"/>
    <property type="match status" value="1"/>
</dbReference>
<evidence type="ECO:0000313" key="3">
    <source>
        <dbReference type="Proteomes" id="UP000256328"/>
    </source>
</evidence>
<evidence type="ECO:0000259" key="1">
    <source>
        <dbReference type="PROSITE" id="PS51186"/>
    </source>
</evidence>
<dbReference type="AlphaFoldDB" id="A0A3D8SHE7"/>
<accession>A0A3D8SHE7</accession>
<feature type="domain" description="N-acetyltransferase" evidence="1">
    <location>
        <begin position="18"/>
        <end position="167"/>
    </location>
</feature>
<dbReference type="InterPro" id="IPR016181">
    <property type="entry name" value="Acyl_CoA_acyltransferase"/>
</dbReference>
<dbReference type="Pfam" id="PF00583">
    <property type="entry name" value="Acetyltransf_1"/>
    <property type="match status" value="1"/>
</dbReference>
<sequence>MAPIAPKDWYKSDFLISTSHTLLQPDTINQFFGTDAMYWTSPLPEDPLKKMLDNSLCFGLYALPQSSAEIAGRANPRQIGLARLVTDEVSFAYLTDVYVQSEYQGKGLGKWLIGCVDEVLMSWPHLRRAMLVTSNGGRFYKEVMGMKQFESGIEVFSKKGAGSVLDE</sequence>
<dbReference type="EMBL" id="PDLN01000005">
    <property type="protein sequence ID" value="RDW85736.1"/>
    <property type="molecule type" value="Genomic_DNA"/>
</dbReference>
<comment type="caution">
    <text evidence="2">The sequence shown here is derived from an EMBL/GenBank/DDBJ whole genome shotgun (WGS) entry which is preliminary data.</text>
</comment>
<gene>
    <name evidence="2" type="ORF">BP5796_04061</name>
</gene>
<keyword evidence="3" id="KW-1185">Reference proteome</keyword>
<organism evidence="2 3">
    <name type="scientific">Coleophoma crateriformis</name>
    <dbReference type="NCBI Taxonomy" id="565419"/>
    <lineage>
        <taxon>Eukaryota</taxon>
        <taxon>Fungi</taxon>
        <taxon>Dikarya</taxon>
        <taxon>Ascomycota</taxon>
        <taxon>Pezizomycotina</taxon>
        <taxon>Leotiomycetes</taxon>
        <taxon>Helotiales</taxon>
        <taxon>Dermateaceae</taxon>
        <taxon>Coleophoma</taxon>
    </lineage>
</organism>
<dbReference type="OrthoDB" id="10039976at2759"/>
<dbReference type="InterPro" id="IPR000182">
    <property type="entry name" value="GNAT_dom"/>
</dbReference>
<name>A0A3D8SHE7_9HELO</name>
<dbReference type="PANTHER" id="PTHR43233:SF1">
    <property type="entry name" value="FAMILY N-ACETYLTRANSFERASE, PUTATIVE (AFU_ORTHOLOGUE AFUA_6G03350)-RELATED"/>
    <property type="match status" value="1"/>
</dbReference>
<evidence type="ECO:0000313" key="2">
    <source>
        <dbReference type="EMBL" id="RDW85736.1"/>
    </source>
</evidence>
<protein>
    <recommendedName>
        <fullName evidence="1">N-acetyltransferase domain-containing protein</fullName>
    </recommendedName>
</protein>
<dbReference type="Gene3D" id="3.40.630.30">
    <property type="match status" value="1"/>
</dbReference>
<dbReference type="GO" id="GO:0016747">
    <property type="term" value="F:acyltransferase activity, transferring groups other than amino-acyl groups"/>
    <property type="evidence" value="ECO:0007669"/>
    <property type="project" value="InterPro"/>
</dbReference>